<sequence>MLGPDDLGQVIVLVLRRKLDDKVPGDQQQENAALPDSIIVGASIELMVGVKEARTISASREGRGTRYILRTSSKSILEKLTKITKLTDGTEVEIVHHPTLNTVQGIVYDTDTINKDEDLILDYLKPQGVHAVRRIRKRVNGAFKNTPLLVLSFHGTTVPDIVYFGLLRKEVRVYYPSPMICYNCGYYGHSKKICQQPSICLRCAVQHDVPDGEHCVNPPNCLHCKTGHQTTSRDCPKYQEEEKIVRLKVDKSISITEARRLYAEENKRETFATVVQEQIQQQLAAKDLLIATLQQQVATLTKELAALKEALKSFSHSQPPSPHHQQNTTTTQKPSSKAFSSTHVQQIQPPQTERLSRKDQSGIPPQQEQRENRKNNRQQCTIMTRSRSNKRHMEFSPTEIAHHQGKRTPAPSNKTSTSIDAESNNGPGTS</sequence>
<feature type="compositionally biased region" description="Low complexity" evidence="2">
    <location>
        <begin position="315"/>
        <end position="326"/>
    </location>
</feature>
<protein>
    <recommendedName>
        <fullName evidence="3">CCHC-type domain-containing protein</fullName>
    </recommendedName>
</protein>
<reference evidence="4" key="2">
    <citation type="submission" date="2025-05" db="UniProtKB">
        <authorList>
            <consortium name="EnsemblMetazoa"/>
        </authorList>
    </citation>
    <scope>IDENTIFICATION</scope>
    <source>
        <strain evidence="4">Foshan</strain>
    </source>
</reference>
<feature type="domain" description="CCHC-type" evidence="3">
    <location>
        <begin position="181"/>
        <end position="196"/>
    </location>
</feature>
<dbReference type="Proteomes" id="UP000069940">
    <property type="component" value="Unassembled WGS sequence"/>
</dbReference>
<name>A0ABM1YQ44_AEDAL</name>
<feature type="region of interest" description="Disordered" evidence="2">
    <location>
        <begin position="313"/>
        <end position="430"/>
    </location>
</feature>
<evidence type="ECO:0000256" key="2">
    <source>
        <dbReference type="SAM" id="MobiDB-lite"/>
    </source>
</evidence>
<accession>A0ABM1YQ44</accession>
<evidence type="ECO:0000256" key="1">
    <source>
        <dbReference type="PROSITE-ProRule" id="PRU00047"/>
    </source>
</evidence>
<dbReference type="InterPro" id="IPR001878">
    <property type="entry name" value="Znf_CCHC"/>
</dbReference>
<dbReference type="GeneID" id="109419777"/>
<keyword evidence="1" id="KW-0863">Zinc-finger</keyword>
<feature type="compositionally biased region" description="Polar residues" evidence="2">
    <location>
        <begin position="410"/>
        <end position="430"/>
    </location>
</feature>
<dbReference type="EnsemblMetazoa" id="AALFPA23_011134.R15735">
    <property type="protein sequence ID" value="AALFPA23_011134.P15735"/>
    <property type="gene ID" value="AALFPA23_011134"/>
</dbReference>
<dbReference type="PROSITE" id="PS50158">
    <property type="entry name" value="ZF_CCHC"/>
    <property type="match status" value="1"/>
</dbReference>
<feature type="compositionally biased region" description="Polar residues" evidence="2">
    <location>
        <begin position="377"/>
        <end position="386"/>
    </location>
</feature>
<evidence type="ECO:0000259" key="3">
    <source>
        <dbReference type="PROSITE" id="PS50158"/>
    </source>
</evidence>
<feature type="compositionally biased region" description="Polar residues" evidence="2">
    <location>
        <begin position="327"/>
        <end position="353"/>
    </location>
</feature>
<dbReference type="RefSeq" id="XP_019549610.3">
    <property type="nucleotide sequence ID" value="XM_019694065.3"/>
</dbReference>
<keyword evidence="1" id="KW-0862">Zinc</keyword>
<reference evidence="5" key="1">
    <citation type="journal article" date="2015" name="Proc. Natl. Acad. Sci. U.S.A.">
        <title>Genome sequence of the Asian Tiger mosquito, Aedes albopictus, reveals insights into its biology, genetics, and evolution.</title>
        <authorList>
            <person name="Chen X.G."/>
            <person name="Jiang X."/>
            <person name="Gu J."/>
            <person name="Xu M."/>
            <person name="Wu Y."/>
            <person name="Deng Y."/>
            <person name="Zhang C."/>
            <person name="Bonizzoni M."/>
            <person name="Dermauw W."/>
            <person name="Vontas J."/>
            <person name="Armbruster P."/>
            <person name="Huang X."/>
            <person name="Yang Y."/>
            <person name="Zhang H."/>
            <person name="He W."/>
            <person name="Peng H."/>
            <person name="Liu Y."/>
            <person name="Wu K."/>
            <person name="Chen J."/>
            <person name="Lirakis M."/>
            <person name="Topalis P."/>
            <person name="Van Leeuwen T."/>
            <person name="Hall A.B."/>
            <person name="Jiang X."/>
            <person name="Thorpe C."/>
            <person name="Mueller R.L."/>
            <person name="Sun C."/>
            <person name="Waterhouse R.M."/>
            <person name="Yan G."/>
            <person name="Tu Z.J."/>
            <person name="Fang X."/>
            <person name="James A.A."/>
        </authorList>
    </citation>
    <scope>NUCLEOTIDE SEQUENCE [LARGE SCALE GENOMIC DNA]</scope>
    <source>
        <strain evidence="5">Foshan</strain>
    </source>
</reference>
<evidence type="ECO:0000313" key="4">
    <source>
        <dbReference type="EnsemblMetazoa" id="AALFPA23_011134.P15735"/>
    </source>
</evidence>
<proteinExistence type="predicted"/>
<evidence type="ECO:0000313" key="5">
    <source>
        <dbReference type="Proteomes" id="UP000069940"/>
    </source>
</evidence>
<organism evidence="4 5">
    <name type="scientific">Aedes albopictus</name>
    <name type="common">Asian tiger mosquito</name>
    <name type="synonym">Stegomyia albopicta</name>
    <dbReference type="NCBI Taxonomy" id="7160"/>
    <lineage>
        <taxon>Eukaryota</taxon>
        <taxon>Metazoa</taxon>
        <taxon>Ecdysozoa</taxon>
        <taxon>Arthropoda</taxon>
        <taxon>Hexapoda</taxon>
        <taxon>Insecta</taxon>
        <taxon>Pterygota</taxon>
        <taxon>Neoptera</taxon>
        <taxon>Endopterygota</taxon>
        <taxon>Diptera</taxon>
        <taxon>Nematocera</taxon>
        <taxon>Culicoidea</taxon>
        <taxon>Culicidae</taxon>
        <taxon>Culicinae</taxon>
        <taxon>Aedini</taxon>
        <taxon>Aedes</taxon>
        <taxon>Stegomyia</taxon>
    </lineage>
</organism>
<keyword evidence="1" id="KW-0479">Metal-binding</keyword>
<keyword evidence="5" id="KW-1185">Reference proteome</keyword>